<accession>B5Y4Q6</accession>
<dbReference type="Pfam" id="PF13087">
    <property type="entry name" value="AAA_12"/>
    <property type="match status" value="1"/>
</dbReference>
<dbReference type="Pfam" id="PF21634">
    <property type="entry name" value="MOV-10_beta-barrel"/>
    <property type="match status" value="1"/>
</dbReference>
<evidence type="ECO:0000313" key="15">
    <source>
        <dbReference type="EMBL" id="ACI65521.1"/>
    </source>
</evidence>
<dbReference type="EMBL" id="CP001142">
    <property type="protein sequence ID" value="ACI65521.1"/>
    <property type="molecule type" value="Genomic_DNA"/>
</dbReference>
<comment type="catalytic activity">
    <reaction evidence="11">
        <text>ATP + H2O = ADP + phosphate + H(+)</text>
        <dbReference type="Rhea" id="RHEA:13065"/>
        <dbReference type="ChEBI" id="CHEBI:15377"/>
        <dbReference type="ChEBI" id="CHEBI:15378"/>
        <dbReference type="ChEBI" id="CHEBI:30616"/>
        <dbReference type="ChEBI" id="CHEBI:43474"/>
        <dbReference type="ChEBI" id="CHEBI:456216"/>
        <dbReference type="EC" id="3.6.4.13"/>
    </reaction>
</comment>
<dbReference type="PANTHER" id="PTHR45418">
    <property type="entry name" value="CANCER/TESTIS ANTIGEN 55"/>
    <property type="match status" value="1"/>
</dbReference>
<dbReference type="GO" id="GO:0031047">
    <property type="term" value="P:regulatory ncRNA-mediated gene silencing"/>
    <property type="evidence" value="ECO:0007669"/>
    <property type="project" value="UniProtKB-KW"/>
</dbReference>
<dbReference type="STRING" id="556484.B5Y4Q6"/>
<protein>
    <recommendedName>
        <fullName evidence="3">RNA helicase</fullName>
        <ecNumber evidence="3">3.6.4.13</ecNumber>
    </recommendedName>
</protein>
<dbReference type="OrthoDB" id="6513042at2759"/>
<dbReference type="CDD" id="cd18808">
    <property type="entry name" value="SF1_C_Upf1"/>
    <property type="match status" value="1"/>
</dbReference>
<dbReference type="GO" id="GO:0003678">
    <property type="term" value="F:DNA helicase activity"/>
    <property type="evidence" value="ECO:0007669"/>
    <property type="project" value="UniProtKB-EC"/>
</dbReference>
<dbReference type="InterPro" id="IPR049080">
    <property type="entry name" value="MOV-10-like_beta-barrel"/>
</dbReference>
<evidence type="ECO:0000256" key="9">
    <source>
        <dbReference type="ARBA" id="ARBA00022884"/>
    </source>
</evidence>
<evidence type="ECO:0000256" key="11">
    <source>
        <dbReference type="ARBA" id="ARBA00047984"/>
    </source>
</evidence>
<dbReference type="GO" id="GO:0005524">
    <property type="term" value="F:ATP binding"/>
    <property type="evidence" value="ECO:0007669"/>
    <property type="project" value="UniProtKB-KW"/>
</dbReference>
<dbReference type="InterPro" id="IPR027417">
    <property type="entry name" value="P-loop_NTPase"/>
</dbReference>
<comment type="subcellular location">
    <subcellularLocation>
        <location evidence="1">Cytoplasm</location>
        <location evidence="1">Cytoplasmic ribonucleoprotein granule</location>
    </subcellularLocation>
</comment>
<keyword evidence="8" id="KW-0067">ATP-binding</keyword>
<keyword evidence="7" id="KW-0347">Helicase</keyword>
<dbReference type="KEGG" id="pti:PHATR_43905"/>
<dbReference type="InterPro" id="IPR003593">
    <property type="entry name" value="AAA+_ATPase"/>
</dbReference>
<dbReference type="eggNOG" id="KOG1804">
    <property type="taxonomic scope" value="Eukaryota"/>
</dbReference>
<evidence type="ECO:0000256" key="7">
    <source>
        <dbReference type="ARBA" id="ARBA00022806"/>
    </source>
</evidence>
<feature type="domain" description="Helicase ATP-binding" evidence="14">
    <location>
        <begin position="558"/>
        <end position="724"/>
    </location>
</feature>
<sequence>MPEYTLENLPRKATIEELSAYLAKVQVSFSSVGPIHKAGKGSVAKVVLPKDIDLRKTRKEFLTSPLEGCVVQLHCKSFIAEMKNNKSKNGLADRTFLKKPPQGTSGNSRRSKDRVPGPSGKFKKHFHARKDHKVATRVVPDFIPTQDRVGHTGRQDERLTMNRTRLVPTKQVNDQVAVTFAELDRKIPSPKEMKEIQAQVLKSRKQAEADKNGISISKAPTEADIVPLHRGYFFSLRITSTTAPAILEKIDIGGTHGKSFRYVGQKLPHTVAEKTEANFIFLPNFPGVFRVGLTFQFSTCSILRTLTFKGGDKKMHKEVEPQSLYERKISNIHSQKPIEIFAPPPEGNHNGTRNPFANLPLYKIPANVEKMIGNPEFENAIELPHEDGRNYAKFYQSMLWASELQAYRDIKLFDLEGAKLKREGKFFKLTVEGLAEGRPSVLRGDMVNVTWNRRLYQGRVERTLLLEVVLEFHQSFSRSFNPTADSVDVRFTFSRMTFRISHEGVIEAQHQMKDPLFPNIESVASIKGTQVGRDNSSRLEWGNTALNDEQRLAVTKAVEGALRPLPYIIFGPPGTGKTTAVTETILQLARHKNGLKILVTAPSNDAADALVERLVSYFSPSDLKRVIAYSRNVDSVPSLIRKYTKEGLTSDGQLNQILSGRIVVCTVNLAARFSRLGVPRGFFDVLCVDEAGHASEPEVVSVASTLLNFSHADEQLGAGQIILAGDPKQLGPIVTSDLCRRYGMSTSYMERLSKRSIYYKEDGQYPAELITKLVQNYRSHPAIIELPNKMFYENDLLCRGDTKCTHSLANWEKLPVKGFPVMFHSMTGENLREGSSPSWFNPEEAIQSFNYVDILLNHSRPPLKQDDIGVITPYARQAQKIRLLLKNRGINDVKVGSVETFQGQERQCIILSTVRSETEHIKHDLRFNLGFVASAKRFNVALTRAKALLIVIGCPTVLSLDKDHWLPFLRYCRENGSWVGQPWKEPETDVSSDPGIASQLEDNIRECIDSPSQVVEQEGLAFSGRVLTVNAGDTDKTC</sequence>
<evidence type="ECO:0000256" key="6">
    <source>
        <dbReference type="ARBA" id="ARBA00022801"/>
    </source>
</evidence>
<dbReference type="OMA" id="GHADECE"/>
<dbReference type="InterPro" id="IPR026122">
    <property type="entry name" value="MOV-10/SDE3_DEXXQ/H-box"/>
</dbReference>
<evidence type="ECO:0000259" key="14">
    <source>
        <dbReference type="PROSITE" id="PS51192"/>
    </source>
</evidence>
<dbReference type="HOGENOM" id="CLU_001666_6_3_1"/>
<reference evidence="16" key="2">
    <citation type="submission" date="2008-08" db="EMBL/GenBank/DDBJ databases">
        <authorList>
            <consortium name="Diatom Consortium"/>
            <person name="Grigoriev I."/>
            <person name="Grimwood J."/>
            <person name="Kuo A."/>
            <person name="Otillar R.P."/>
            <person name="Salamov A."/>
            <person name="Detter J.C."/>
            <person name="Lindquist E."/>
            <person name="Shapiro H."/>
            <person name="Lucas S."/>
            <person name="Glavina del Rio T."/>
            <person name="Pitluck S."/>
            <person name="Rokhsar D."/>
            <person name="Bowler C."/>
        </authorList>
    </citation>
    <scope>GENOME REANNOTATION</scope>
    <source>
        <strain evidence="16">CCAP 1055/1</strain>
    </source>
</reference>
<evidence type="ECO:0000256" key="2">
    <source>
        <dbReference type="ARBA" id="ARBA00005601"/>
    </source>
</evidence>
<dbReference type="GO" id="GO:0032574">
    <property type="term" value="F:5'-3' RNA helicase activity"/>
    <property type="evidence" value="ECO:0007669"/>
    <property type="project" value="InterPro"/>
</dbReference>
<dbReference type="InterPro" id="IPR014001">
    <property type="entry name" value="Helicase_ATP-bd"/>
</dbReference>
<dbReference type="PANTHER" id="PTHR45418:SF1">
    <property type="entry name" value="CANCER_TESTIS ANTIGEN 55"/>
    <property type="match status" value="1"/>
</dbReference>
<feature type="region of interest" description="Disordered" evidence="13">
    <location>
        <begin position="90"/>
        <end position="126"/>
    </location>
</feature>
<dbReference type="InterPro" id="IPR047187">
    <property type="entry name" value="SF1_C_Upf1"/>
</dbReference>
<dbReference type="SMART" id="SM00382">
    <property type="entry name" value="AAA"/>
    <property type="match status" value="1"/>
</dbReference>
<dbReference type="GO" id="GO:0036464">
    <property type="term" value="C:cytoplasmic ribonucleoprotein granule"/>
    <property type="evidence" value="ECO:0007669"/>
    <property type="project" value="UniProtKB-SubCell"/>
</dbReference>
<evidence type="ECO:0000256" key="8">
    <source>
        <dbReference type="ARBA" id="ARBA00022840"/>
    </source>
</evidence>
<keyword evidence="16" id="KW-1185">Reference proteome</keyword>
<evidence type="ECO:0000256" key="1">
    <source>
        <dbReference type="ARBA" id="ARBA00004331"/>
    </source>
</evidence>
<evidence type="ECO:0000256" key="13">
    <source>
        <dbReference type="SAM" id="MobiDB-lite"/>
    </source>
</evidence>
<dbReference type="GO" id="GO:0016787">
    <property type="term" value="F:hydrolase activity"/>
    <property type="evidence" value="ECO:0007669"/>
    <property type="project" value="UniProtKB-KW"/>
</dbReference>
<evidence type="ECO:0000256" key="3">
    <source>
        <dbReference type="ARBA" id="ARBA00012552"/>
    </source>
</evidence>
<dbReference type="SUPFAM" id="SSF52540">
    <property type="entry name" value="P-loop containing nucleoside triphosphate hydrolases"/>
    <property type="match status" value="1"/>
</dbReference>
<dbReference type="Gene3D" id="3.40.50.300">
    <property type="entry name" value="P-loop containing nucleotide triphosphate hydrolases"/>
    <property type="match status" value="2"/>
</dbReference>
<evidence type="ECO:0000256" key="10">
    <source>
        <dbReference type="ARBA" id="ARBA00023158"/>
    </source>
</evidence>
<dbReference type="InterPro" id="IPR041679">
    <property type="entry name" value="DNA2/NAM7-like_C"/>
</dbReference>
<dbReference type="FunFam" id="3.40.50.300:FF:000608">
    <property type="entry name" value="Mov10 RISC complex RNA helicase"/>
    <property type="match status" value="1"/>
</dbReference>
<dbReference type="InParanoid" id="B5Y4Q6"/>
<keyword evidence="6" id="KW-0378">Hydrolase</keyword>
<dbReference type="AlphaFoldDB" id="B5Y4Q6"/>
<dbReference type="SMR" id="B5Y4Q6"/>
<dbReference type="RefSeq" id="XP_002186051.1">
    <property type="nucleotide sequence ID" value="XM_002186015.1"/>
</dbReference>
<dbReference type="EC" id="3.6.4.13" evidence="3"/>
<dbReference type="GO" id="GO:0003723">
    <property type="term" value="F:RNA binding"/>
    <property type="evidence" value="ECO:0007669"/>
    <property type="project" value="UniProtKB-KW"/>
</dbReference>
<organism evidence="15 16">
    <name type="scientific">Phaeodactylum tricornutum (strain CCAP 1055/1)</name>
    <dbReference type="NCBI Taxonomy" id="556484"/>
    <lineage>
        <taxon>Eukaryota</taxon>
        <taxon>Sar</taxon>
        <taxon>Stramenopiles</taxon>
        <taxon>Ochrophyta</taxon>
        <taxon>Bacillariophyta</taxon>
        <taxon>Bacillariophyceae</taxon>
        <taxon>Bacillariophycidae</taxon>
        <taxon>Naviculales</taxon>
        <taxon>Phaeodactylaceae</taxon>
        <taxon>Phaeodactylum</taxon>
    </lineage>
</organism>
<evidence type="ECO:0000256" key="12">
    <source>
        <dbReference type="ARBA" id="ARBA00048432"/>
    </source>
</evidence>
<dbReference type="PROSITE" id="PS51192">
    <property type="entry name" value="HELICASE_ATP_BIND_1"/>
    <property type="match status" value="1"/>
</dbReference>
<dbReference type="InterPro" id="IPR041677">
    <property type="entry name" value="DNA2/NAM7_AAA_11"/>
</dbReference>
<keyword evidence="9" id="KW-0694">RNA-binding</keyword>
<keyword evidence="5" id="KW-0547">Nucleotide-binding</keyword>
<proteinExistence type="inferred from homology"/>
<name>B5Y4Q6_PHATC</name>
<dbReference type="GeneID" id="7204311"/>
<dbReference type="CDD" id="cd18038">
    <property type="entry name" value="DEXXQc_Helz-like"/>
    <property type="match status" value="1"/>
</dbReference>
<evidence type="ECO:0000313" key="16">
    <source>
        <dbReference type="Proteomes" id="UP000000759"/>
    </source>
</evidence>
<dbReference type="Proteomes" id="UP000000759">
    <property type="component" value="Chromosome 3"/>
</dbReference>
<keyword evidence="4" id="KW-0963">Cytoplasm</keyword>
<evidence type="ECO:0000256" key="5">
    <source>
        <dbReference type="ARBA" id="ARBA00022741"/>
    </source>
</evidence>
<reference evidence="15 16" key="1">
    <citation type="journal article" date="2008" name="Nature">
        <title>The Phaeodactylum genome reveals the evolutionary history of diatom genomes.</title>
        <authorList>
            <person name="Bowler C."/>
            <person name="Allen A.E."/>
            <person name="Badger J.H."/>
            <person name="Grimwood J."/>
            <person name="Jabbari K."/>
            <person name="Kuo A."/>
            <person name="Maheswari U."/>
            <person name="Martens C."/>
            <person name="Maumus F."/>
            <person name="Otillar R.P."/>
            <person name="Rayko E."/>
            <person name="Salamov A."/>
            <person name="Vandepoele K."/>
            <person name="Beszteri B."/>
            <person name="Gruber A."/>
            <person name="Heijde M."/>
            <person name="Katinka M."/>
            <person name="Mock T."/>
            <person name="Valentin K."/>
            <person name="Verret F."/>
            <person name="Berges J.A."/>
            <person name="Brownlee C."/>
            <person name="Cadoret J.P."/>
            <person name="Chiovitti A."/>
            <person name="Choi C.J."/>
            <person name="Coesel S."/>
            <person name="De Martino A."/>
            <person name="Detter J.C."/>
            <person name="Durkin C."/>
            <person name="Falciatore A."/>
            <person name="Fournet J."/>
            <person name="Haruta M."/>
            <person name="Huysman M.J."/>
            <person name="Jenkins B.D."/>
            <person name="Jiroutova K."/>
            <person name="Jorgensen R.E."/>
            <person name="Joubert Y."/>
            <person name="Kaplan A."/>
            <person name="Kroger N."/>
            <person name="Kroth P.G."/>
            <person name="La Roche J."/>
            <person name="Lindquist E."/>
            <person name="Lommer M."/>
            <person name="Martin-Jezequel V."/>
            <person name="Lopez P.J."/>
            <person name="Lucas S."/>
            <person name="Mangogna M."/>
            <person name="McGinnis K."/>
            <person name="Medlin L.K."/>
            <person name="Montsant A."/>
            <person name="Oudot-Le Secq M.P."/>
            <person name="Napoli C."/>
            <person name="Obornik M."/>
            <person name="Parker M.S."/>
            <person name="Petit J.L."/>
            <person name="Porcel B.M."/>
            <person name="Poulsen N."/>
            <person name="Robison M."/>
            <person name="Rychlewski L."/>
            <person name="Rynearson T.A."/>
            <person name="Schmutz J."/>
            <person name="Shapiro H."/>
            <person name="Siaut M."/>
            <person name="Stanley M."/>
            <person name="Sussman M.R."/>
            <person name="Taylor A.R."/>
            <person name="Vardi A."/>
            <person name="von Dassow P."/>
            <person name="Vyverman W."/>
            <person name="Willis A."/>
            <person name="Wyrwicz L.S."/>
            <person name="Rokhsar D.S."/>
            <person name="Weissenbach J."/>
            <person name="Armbrust E.V."/>
            <person name="Green B.R."/>
            <person name="Van de Peer Y."/>
            <person name="Grigoriev I.V."/>
        </authorList>
    </citation>
    <scope>NUCLEOTIDE SEQUENCE [LARGE SCALE GENOMIC DNA]</scope>
    <source>
        <strain evidence="15 16">CCAP 1055/1</strain>
    </source>
</reference>
<dbReference type="PaxDb" id="2850-Phatr43905"/>
<comment type="catalytic activity">
    <reaction evidence="12">
        <text>ATP + H2O = ADP + phosphate + H(+)</text>
        <dbReference type="Rhea" id="RHEA:13065"/>
        <dbReference type="ChEBI" id="CHEBI:15377"/>
        <dbReference type="ChEBI" id="CHEBI:15378"/>
        <dbReference type="ChEBI" id="CHEBI:30616"/>
        <dbReference type="ChEBI" id="CHEBI:43474"/>
        <dbReference type="ChEBI" id="CHEBI:456216"/>
        <dbReference type="EC" id="3.6.4.12"/>
    </reaction>
    <physiologicalReaction direction="left-to-right" evidence="12">
        <dbReference type="Rhea" id="RHEA:13066"/>
    </physiologicalReaction>
</comment>
<gene>
    <name evidence="15" type="ORF">PHATR_43905</name>
</gene>
<evidence type="ECO:0000256" key="4">
    <source>
        <dbReference type="ARBA" id="ARBA00022490"/>
    </source>
</evidence>
<comment type="similarity">
    <text evidence="2">Belongs to the DNA2/NAM7 helicase family. SDE3 subfamily.</text>
</comment>
<keyword evidence="10" id="KW-0943">RNA-mediated gene silencing</keyword>
<dbReference type="SMART" id="SM00487">
    <property type="entry name" value="DEXDc"/>
    <property type="match status" value="1"/>
</dbReference>
<dbReference type="Pfam" id="PF13086">
    <property type="entry name" value="AAA_11"/>
    <property type="match status" value="2"/>
</dbReference>